<keyword evidence="2" id="KW-1185">Reference proteome</keyword>
<sequence>MDESIVSWAACLLADASLAALAHDVVARAGCSVGVGGLRRLAHPGTHDTHAAVLLRHPDLLDVVASLHRAQLAALLAAENTAAA</sequence>
<reference evidence="2" key="1">
    <citation type="journal article" date="2019" name="Int. J. Syst. Evol. Microbiol.">
        <title>The Global Catalogue of Microorganisms (GCM) 10K type strain sequencing project: providing services to taxonomists for standard genome sequencing and annotation.</title>
        <authorList>
            <consortium name="The Broad Institute Genomics Platform"/>
            <consortium name="The Broad Institute Genome Sequencing Center for Infectious Disease"/>
            <person name="Wu L."/>
            <person name="Ma J."/>
        </authorList>
    </citation>
    <scope>NUCLEOTIDE SEQUENCE [LARGE SCALE GENOMIC DNA]</scope>
    <source>
        <strain evidence="2">CGMCC 1.12859</strain>
    </source>
</reference>
<gene>
    <name evidence="1" type="ORF">ACFQMG_35485</name>
</gene>
<dbReference type="Proteomes" id="UP001596435">
    <property type="component" value="Unassembled WGS sequence"/>
</dbReference>
<dbReference type="RefSeq" id="WP_345703946.1">
    <property type="nucleotide sequence ID" value="NZ_BAABKV010000001.1"/>
</dbReference>
<evidence type="ECO:0000313" key="1">
    <source>
        <dbReference type="EMBL" id="MFC7184862.1"/>
    </source>
</evidence>
<proteinExistence type="predicted"/>
<comment type="caution">
    <text evidence="1">The sequence shown here is derived from an EMBL/GenBank/DDBJ whole genome shotgun (WGS) entry which is preliminary data.</text>
</comment>
<accession>A0ABW2G9N5</accession>
<evidence type="ECO:0000313" key="2">
    <source>
        <dbReference type="Proteomes" id="UP001596435"/>
    </source>
</evidence>
<organism evidence="1 2">
    <name type="scientific">Kitasatospora paranensis</name>
    <dbReference type="NCBI Taxonomy" id="258053"/>
    <lineage>
        <taxon>Bacteria</taxon>
        <taxon>Bacillati</taxon>
        <taxon>Actinomycetota</taxon>
        <taxon>Actinomycetes</taxon>
        <taxon>Kitasatosporales</taxon>
        <taxon>Streptomycetaceae</taxon>
        <taxon>Kitasatospora</taxon>
    </lineage>
</organism>
<dbReference type="EMBL" id="JBHTAJ010000124">
    <property type="protein sequence ID" value="MFC7184862.1"/>
    <property type="molecule type" value="Genomic_DNA"/>
</dbReference>
<protein>
    <submittedName>
        <fullName evidence="1">Uncharacterized protein</fullName>
    </submittedName>
</protein>
<name>A0ABW2G9N5_9ACTN</name>